<accession>N1Q708</accession>
<dbReference type="OrthoDB" id="5427350at2759"/>
<evidence type="ECO:0000256" key="1">
    <source>
        <dbReference type="SAM" id="MobiDB-lite"/>
    </source>
</evidence>
<dbReference type="Proteomes" id="UP000016932">
    <property type="component" value="Unassembled WGS sequence"/>
</dbReference>
<evidence type="ECO:0000313" key="2">
    <source>
        <dbReference type="EMBL" id="EME88365.1"/>
    </source>
</evidence>
<keyword evidence="3" id="KW-1185">Reference proteome</keyword>
<reference evidence="2 3" key="1">
    <citation type="journal article" date="2012" name="PLoS Pathog.">
        <title>Diverse lifestyles and strategies of plant pathogenesis encoded in the genomes of eighteen Dothideomycetes fungi.</title>
        <authorList>
            <person name="Ohm R.A."/>
            <person name="Feau N."/>
            <person name="Henrissat B."/>
            <person name="Schoch C.L."/>
            <person name="Horwitz B.A."/>
            <person name="Barry K.W."/>
            <person name="Condon B.J."/>
            <person name="Copeland A.C."/>
            <person name="Dhillon B."/>
            <person name="Glaser F."/>
            <person name="Hesse C.N."/>
            <person name="Kosti I."/>
            <person name="LaButti K."/>
            <person name="Lindquist E.A."/>
            <person name="Lucas S."/>
            <person name="Salamov A.A."/>
            <person name="Bradshaw R.E."/>
            <person name="Ciuffetti L."/>
            <person name="Hamelin R.C."/>
            <person name="Kema G.H.J."/>
            <person name="Lawrence C."/>
            <person name="Scott J.A."/>
            <person name="Spatafora J.W."/>
            <person name="Turgeon B.G."/>
            <person name="de Wit P.J.G.M."/>
            <person name="Zhong S."/>
            <person name="Goodwin S.B."/>
            <person name="Grigoriev I.V."/>
        </authorList>
    </citation>
    <scope>NUCLEOTIDE SEQUENCE [LARGE SCALE GENOMIC DNA]</scope>
    <source>
        <strain evidence="2 3">CIRAD86</strain>
    </source>
</reference>
<protein>
    <submittedName>
        <fullName evidence="2">Uncharacterized protein</fullName>
    </submittedName>
</protein>
<feature type="region of interest" description="Disordered" evidence="1">
    <location>
        <begin position="1"/>
        <end position="22"/>
    </location>
</feature>
<dbReference type="GeneID" id="19332432"/>
<dbReference type="RefSeq" id="XP_007921434.1">
    <property type="nucleotide sequence ID" value="XM_007923243.1"/>
</dbReference>
<evidence type="ECO:0000313" key="3">
    <source>
        <dbReference type="Proteomes" id="UP000016932"/>
    </source>
</evidence>
<dbReference type="VEuPathDB" id="FungiDB:MYCFIDRAFT_169986"/>
<dbReference type="HOGENOM" id="CLU_824193_0_0_1"/>
<gene>
    <name evidence="2" type="ORF">MYCFIDRAFT_169986</name>
</gene>
<sequence length="337" mass="36676">MERRRAKVLEETPAASGSEFAGSEGIQVWAHMALGSTPAGQTQEGGGTAHVARGDATGQYRLGPDPLKAAALKHHITRPGHRRLRARTEPSQIGLVTNPGLYSLGTEQFGTLDTSVTVTVTATVTVTVTATATVTVYPAGTWEAPDTTCASVKSLPCLHTATTRSPKPLPLPSRGKEAETTTLLVVTIIMLPKSWSLKNIPVCEHLDMSSAMLVARRIMRRDLPNVHAIPMNQQLGEKLFARIEITHHYAVYSKARNLKSCQGNRSWWRVDKPHSVARQFFPTIKGLAQNQGSMQNLPDGHTLVSWGLIAEFSEFDQQGKTVLDVAFAETTTHETND</sequence>
<proteinExistence type="predicted"/>
<dbReference type="EMBL" id="KB446555">
    <property type="protein sequence ID" value="EME88365.1"/>
    <property type="molecule type" value="Genomic_DNA"/>
</dbReference>
<dbReference type="KEGG" id="pfj:MYCFIDRAFT_169986"/>
<dbReference type="AlphaFoldDB" id="N1Q708"/>
<name>N1Q708_PSEFD</name>
<feature type="compositionally biased region" description="Basic and acidic residues" evidence="1">
    <location>
        <begin position="1"/>
        <end position="10"/>
    </location>
</feature>
<organism evidence="2 3">
    <name type="scientific">Pseudocercospora fijiensis (strain CIRAD86)</name>
    <name type="common">Black leaf streak disease fungus</name>
    <name type="synonym">Mycosphaerella fijiensis</name>
    <dbReference type="NCBI Taxonomy" id="383855"/>
    <lineage>
        <taxon>Eukaryota</taxon>
        <taxon>Fungi</taxon>
        <taxon>Dikarya</taxon>
        <taxon>Ascomycota</taxon>
        <taxon>Pezizomycotina</taxon>
        <taxon>Dothideomycetes</taxon>
        <taxon>Dothideomycetidae</taxon>
        <taxon>Mycosphaerellales</taxon>
        <taxon>Mycosphaerellaceae</taxon>
        <taxon>Pseudocercospora</taxon>
    </lineage>
</organism>